<dbReference type="EMBL" id="UINC01051448">
    <property type="protein sequence ID" value="SVB65617.1"/>
    <property type="molecule type" value="Genomic_DNA"/>
</dbReference>
<comment type="similarity">
    <text evidence="1">Belongs to the PGI/PMI family.</text>
</comment>
<evidence type="ECO:0000256" key="2">
    <source>
        <dbReference type="ARBA" id="ARBA00023235"/>
    </source>
</evidence>
<evidence type="ECO:0000259" key="3">
    <source>
        <dbReference type="Pfam" id="PF10432"/>
    </source>
</evidence>
<dbReference type="InterPro" id="IPR046348">
    <property type="entry name" value="SIS_dom_sf"/>
</dbReference>
<gene>
    <name evidence="4" type="ORF">METZ01_LOCUS218471</name>
</gene>
<dbReference type="InterPro" id="IPR019490">
    <property type="entry name" value="Glu6P/Mann6P_isomerase_C"/>
</dbReference>
<dbReference type="GO" id="GO:0004476">
    <property type="term" value="F:mannose-6-phosphate isomerase activity"/>
    <property type="evidence" value="ECO:0007669"/>
    <property type="project" value="InterPro"/>
</dbReference>
<dbReference type="CDD" id="cd05637">
    <property type="entry name" value="SIS_PGI_PMI_2"/>
    <property type="match status" value="1"/>
</dbReference>
<name>A0A382FTW3_9ZZZZ</name>
<sequence>MARLAAEGGIPILKVNTKGEPRSAVGYNLMLLLGLLQRLGLVETKDSDVHSAIEAIKQQIAVLDPDRPTESNLAKQIALELFGRLPLICGGGIFRGVARRWKTQLNENAKVWAFFETIPELLHNTVESFRTPSTDGPPITALVLEPGDGTSEAVSRYRLVPEMLKRCGIPHRTLKGTGESSLSQLLGMLILGDYVSYYLALLQGIDPSPNPGIDEAKGLLSEL</sequence>
<dbReference type="GO" id="GO:0004347">
    <property type="term" value="F:glucose-6-phosphate isomerase activity"/>
    <property type="evidence" value="ECO:0007669"/>
    <property type="project" value="InterPro"/>
</dbReference>
<evidence type="ECO:0000313" key="4">
    <source>
        <dbReference type="EMBL" id="SVB65617.1"/>
    </source>
</evidence>
<feature type="domain" description="Bifunctional glucose-6-phosphate/mannose-6-phosphate isomerase C-terminal" evidence="3">
    <location>
        <begin position="71"/>
        <end position="218"/>
    </location>
</feature>
<dbReference type="GO" id="GO:0005975">
    <property type="term" value="P:carbohydrate metabolic process"/>
    <property type="evidence" value="ECO:0007669"/>
    <property type="project" value="InterPro"/>
</dbReference>
<protein>
    <recommendedName>
        <fullName evidence="3">Bifunctional glucose-6-phosphate/mannose-6-phosphate isomerase C-terminal domain-containing protein</fullName>
    </recommendedName>
</protein>
<dbReference type="GO" id="GO:1901135">
    <property type="term" value="P:carbohydrate derivative metabolic process"/>
    <property type="evidence" value="ECO:0007669"/>
    <property type="project" value="InterPro"/>
</dbReference>
<dbReference type="AlphaFoldDB" id="A0A382FTW3"/>
<organism evidence="4">
    <name type="scientific">marine metagenome</name>
    <dbReference type="NCBI Taxonomy" id="408172"/>
    <lineage>
        <taxon>unclassified sequences</taxon>
        <taxon>metagenomes</taxon>
        <taxon>ecological metagenomes</taxon>
    </lineage>
</organism>
<evidence type="ECO:0000256" key="1">
    <source>
        <dbReference type="ARBA" id="ARBA00010523"/>
    </source>
</evidence>
<dbReference type="GO" id="GO:0097367">
    <property type="term" value="F:carbohydrate derivative binding"/>
    <property type="evidence" value="ECO:0007669"/>
    <property type="project" value="InterPro"/>
</dbReference>
<keyword evidence="2" id="KW-0413">Isomerase</keyword>
<accession>A0A382FTW3</accession>
<dbReference type="Gene3D" id="3.40.50.10490">
    <property type="entry name" value="Glucose-6-phosphate isomerase like protein, domain 1"/>
    <property type="match status" value="1"/>
</dbReference>
<proteinExistence type="inferred from homology"/>
<dbReference type="SUPFAM" id="SSF53697">
    <property type="entry name" value="SIS domain"/>
    <property type="match status" value="1"/>
</dbReference>
<reference evidence="4" key="1">
    <citation type="submission" date="2018-05" db="EMBL/GenBank/DDBJ databases">
        <authorList>
            <person name="Lanie J.A."/>
            <person name="Ng W.-L."/>
            <person name="Kazmierczak K.M."/>
            <person name="Andrzejewski T.M."/>
            <person name="Davidsen T.M."/>
            <person name="Wayne K.J."/>
            <person name="Tettelin H."/>
            <person name="Glass J.I."/>
            <person name="Rusch D."/>
            <person name="Podicherti R."/>
            <person name="Tsui H.-C.T."/>
            <person name="Winkler M.E."/>
        </authorList>
    </citation>
    <scope>NUCLEOTIDE SEQUENCE</scope>
</reference>
<dbReference type="Pfam" id="PF10432">
    <property type="entry name" value="bact-PGI_C"/>
    <property type="match status" value="1"/>
</dbReference>